<gene>
    <name evidence="10" type="ORF">Vbra_8250</name>
</gene>
<dbReference type="Pfam" id="PF25539">
    <property type="entry name" value="Bestrophin_2"/>
    <property type="match status" value="2"/>
</dbReference>
<evidence type="ECO:0000256" key="5">
    <source>
        <dbReference type="ARBA" id="ARBA00022989"/>
    </source>
</evidence>
<dbReference type="PANTHER" id="PTHR33281">
    <property type="entry name" value="UPF0187 PROTEIN YNEE"/>
    <property type="match status" value="1"/>
</dbReference>
<dbReference type="VEuPathDB" id="CryptoDB:Vbra_8250"/>
<dbReference type="AlphaFoldDB" id="A0A0G4ETN0"/>
<keyword evidence="5 8" id="KW-1133">Transmembrane helix</keyword>
<keyword evidence="6" id="KW-0406">Ion transport</keyword>
<keyword evidence="7 8" id="KW-0472">Membrane</keyword>
<protein>
    <recommendedName>
        <fullName evidence="12">Bestrophin homolog</fullName>
    </recommendedName>
</protein>
<keyword evidence="4 8" id="KW-0812">Transmembrane</keyword>
<dbReference type="PhylomeDB" id="A0A0G4ETN0"/>
<dbReference type="EMBL" id="CDMY01000314">
    <property type="protein sequence ID" value="CEM01971.1"/>
    <property type="molecule type" value="Genomic_DNA"/>
</dbReference>
<dbReference type="Proteomes" id="UP000041254">
    <property type="component" value="Unassembled WGS sequence"/>
</dbReference>
<evidence type="ECO:0000256" key="7">
    <source>
        <dbReference type="ARBA" id="ARBA00023136"/>
    </source>
</evidence>
<proteinExistence type="predicted"/>
<evidence type="ECO:0000256" key="2">
    <source>
        <dbReference type="ARBA" id="ARBA00022448"/>
    </source>
</evidence>
<feature type="signal peptide" evidence="9">
    <location>
        <begin position="1"/>
        <end position="21"/>
    </location>
</feature>
<feature type="transmembrane region" description="Helical" evidence="8">
    <location>
        <begin position="346"/>
        <end position="378"/>
    </location>
</feature>
<evidence type="ECO:0000256" key="4">
    <source>
        <dbReference type="ARBA" id="ARBA00022692"/>
    </source>
</evidence>
<evidence type="ECO:0000313" key="11">
    <source>
        <dbReference type="Proteomes" id="UP000041254"/>
    </source>
</evidence>
<keyword evidence="3" id="KW-1003">Cell membrane</keyword>
<keyword evidence="9" id="KW-0732">Signal</keyword>
<reference evidence="10 11" key="1">
    <citation type="submission" date="2014-11" db="EMBL/GenBank/DDBJ databases">
        <authorList>
            <person name="Zhu J."/>
            <person name="Qi W."/>
            <person name="Song R."/>
        </authorList>
    </citation>
    <scope>NUCLEOTIDE SEQUENCE [LARGE SCALE GENOMIC DNA]</scope>
</reference>
<dbReference type="InterPro" id="IPR044669">
    <property type="entry name" value="YneE/VCCN1/2-like"/>
</dbReference>
<name>A0A0G4ETN0_VITBC</name>
<feature type="chain" id="PRO_5005187594" description="Bestrophin homolog" evidence="9">
    <location>
        <begin position="22"/>
        <end position="496"/>
    </location>
</feature>
<evidence type="ECO:0000256" key="8">
    <source>
        <dbReference type="SAM" id="Phobius"/>
    </source>
</evidence>
<evidence type="ECO:0000256" key="3">
    <source>
        <dbReference type="ARBA" id="ARBA00022475"/>
    </source>
</evidence>
<evidence type="ECO:0000256" key="9">
    <source>
        <dbReference type="SAM" id="SignalP"/>
    </source>
</evidence>
<dbReference type="InParanoid" id="A0A0G4ETN0"/>
<sequence>MRVRRFTVAAAAGLLVTDASASSTSFLLPPSPITAPVSAKVARNHNRRPRWADPLTDDLLWGGADDEVPLTAQSALKKPVRYSSKDWIYALKSLPSSTIFTRIQSHLLWNTVWAALIAGIYEYDPNLPDFPILPHTIMSSAVALLLVFRTNASYDRFWEARKLWGTLVNKSRELAYNAATYTEPRHHERFGKLISAFCASLKQHLQSIDDISELERFFTEQEMETLRKVGSPPLYILRMINLELRLALQDPIELVQERQREGLPTQQTMMLMQPLGMEGTTAGRIKVDSPAVVTDHNALWKELWFNPGYRASMEQVVGTLCDVLGACERIAKTPIPKSYSRHTSRFLTVFMATLPLILVTKLGLLTPLVMFVVGWAMFSIEEIGHFIEEPFDAVNKQLTLADMCATIQRDVEDILLKPPLQEFEGSYVSNPNFTPYQGSYLGHGWYSEDTEDPVYGDLQSEGLLGTVDYSDYKDTAPAVPSALPEFTIGSASRPPQ</sequence>
<organism evidence="10 11">
    <name type="scientific">Vitrella brassicaformis (strain CCMP3155)</name>
    <dbReference type="NCBI Taxonomy" id="1169540"/>
    <lineage>
        <taxon>Eukaryota</taxon>
        <taxon>Sar</taxon>
        <taxon>Alveolata</taxon>
        <taxon>Colpodellida</taxon>
        <taxon>Vitrellaceae</taxon>
        <taxon>Vitrella</taxon>
    </lineage>
</organism>
<dbReference type="GO" id="GO:0005886">
    <property type="term" value="C:plasma membrane"/>
    <property type="evidence" value="ECO:0007669"/>
    <property type="project" value="UniProtKB-SubCell"/>
</dbReference>
<keyword evidence="11" id="KW-1185">Reference proteome</keyword>
<dbReference type="GO" id="GO:0005254">
    <property type="term" value="F:chloride channel activity"/>
    <property type="evidence" value="ECO:0007669"/>
    <property type="project" value="InterPro"/>
</dbReference>
<evidence type="ECO:0000313" key="10">
    <source>
        <dbReference type="EMBL" id="CEM01971.1"/>
    </source>
</evidence>
<dbReference type="PANTHER" id="PTHR33281:SF19">
    <property type="entry name" value="VOLTAGE-DEPENDENT ANION CHANNEL-FORMING PROTEIN YNEE"/>
    <property type="match status" value="1"/>
</dbReference>
<keyword evidence="2" id="KW-0813">Transport</keyword>
<evidence type="ECO:0008006" key="12">
    <source>
        <dbReference type="Google" id="ProtNLM"/>
    </source>
</evidence>
<evidence type="ECO:0000256" key="6">
    <source>
        <dbReference type="ARBA" id="ARBA00023065"/>
    </source>
</evidence>
<dbReference type="STRING" id="1169540.A0A0G4ETN0"/>
<accession>A0A0G4ETN0</accession>
<dbReference type="OrthoDB" id="1368at2759"/>
<comment type="subcellular location">
    <subcellularLocation>
        <location evidence="1">Cell membrane</location>
        <topology evidence="1">Multi-pass membrane protein</topology>
    </subcellularLocation>
</comment>
<feature type="transmembrane region" description="Helical" evidence="8">
    <location>
        <begin position="132"/>
        <end position="152"/>
    </location>
</feature>
<evidence type="ECO:0000256" key="1">
    <source>
        <dbReference type="ARBA" id="ARBA00004651"/>
    </source>
</evidence>
<dbReference type="OMA" id="HTIMSSA"/>